<keyword evidence="2" id="KW-0276">Fatty acid metabolism</keyword>
<dbReference type="SUPFAM" id="SSF56801">
    <property type="entry name" value="Acetyl-CoA synthetase-like"/>
    <property type="match status" value="1"/>
</dbReference>
<sequence>MLEHLGGHSFFCMLNPLMAFGILLIIALLTAVCCYNNVCQLGVNRKVRYVKPMDNLRFQSKVIDSKNHIRTSTWKLNNTPFEDIKTVRDLTEYVVRKYSSNPCFGKRPNFESAPTWTSYEEMGKTVKAIGSVISQWFDSSHEEQHFIGLYGRNSAEWFSTELACGSYGMIAVPLYDTLGQEALVHILKQTGLHIVLCDTVAQTRKLLTLTQDQLTHVIIVNKDDPELESLKESTKGSVELVTFDQLVTIGQKNPLPAKNPKMDDTFLVCYTSGSTGLPKGVIHTHRTFVHAVSLAQPVVEMLDYGQTKHRHVSYLPLSHIMEQMVISIMLVNGYQVAFLTTDISRLLTDLFYYRPTIFVAVPRILSRMYTDTVRGIGGGAWMTWLFNLAIQRKLNEQKRGIFRQSGLLDYFFFRKVREQLGCCVSLIVCGSAPLQAEVLEFIKAAFSCVVMEGYGSTECGGLVTATLPMDPNAGHAGAIVGGVTVKLVDVPSMNLRVERDGMGEVCVMSNACTPGYFKDETNTNQLFDNSGFTLTGDVGRWTETGSLKIVDRSKHIFKLSQGEYIAPEKVEQVYATSPLVTNIYVDGNSTSSYIVAVVVPDLKEVCRRFATHLVSLCSPAPSSAQSAGEKNTVTLSQVCESPLVVKLILKELTEIGKAKDLKSFEQASRFK</sequence>
<dbReference type="PANTHER" id="PTHR43272:SF107">
    <property type="entry name" value="LONG-CHAIN-FATTY-ACID--COA LIGASE 5"/>
    <property type="match status" value="1"/>
</dbReference>
<comment type="caution">
    <text evidence="6">The sequence shown here is derived from an EMBL/GenBank/DDBJ whole genome shotgun (WGS) entry which is preliminary data.</text>
</comment>
<dbReference type="PANTHER" id="PTHR43272">
    <property type="entry name" value="LONG-CHAIN-FATTY-ACID--COA LIGASE"/>
    <property type="match status" value="1"/>
</dbReference>
<dbReference type="PROSITE" id="PS00455">
    <property type="entry name" value="AMP_BINDING"/>
    <property type="match status" value="1"/>
</dbReference>
<gene>
    <name evidence="6" type="ORF">P879_07920</name>
</gene>
<keyword evidence="4" id="KW-1133">Transmembrane helix</keyword>
<evidence type="ECO:0000313" key="7">
    <source>
        <dbReference type="Proteomes" id="UP000699462"/>
    </source>
</evidence>
<dbReference type="InterPro" id="IPR000873">
    <property type="entry name" value="AMP-dep_synth/lig_dom"/>
</dbReference>
<dbReference type="InterPro" id="IPR042099">
    <property type="entry name" value="ANL_N_sf"/>
</dbReference>
<evidence type="ECO:0000256" key="4">
    <source>
        <dbReference type="SAM" id="Phobius"/>
    </source>
</evidence>
<feature type="transmembrane region" description="Helical" evidence="4">
    <location>
        <begin position="12"/>
        <end position="32"/>
    </location>
</feature>
<evidence type="ECO:0000256" key="1">
    <source>
        <dbReference type="ARBA" id="ARBA00022598"/>
    </source>
</evidence>
<proteinExistence type="predicted"/>
<dbReference type="Pfam" id="PF00501">
    <property type="entry name" value="AMP-binding"/>
    <property type="match status" value="1"/>
</dbReference>
<dbReference type="EMBL" id="JTDF01011779">
    <property type="protein sequence ID" value="KAF8563470.1"/>
    <property type="molecule type" value="Genomic_DNA"/>
</dbReference>
<feature type="domain" description="AMP-dependent synthetase/ligase" evidence="5">
    <location>
        <begin position="107"/>
        <end position="517"/>
    </location>
</feature>
<dbReference type="GO" id="GO:0005783">
    <property type="term" value="C:endoplasmic reticulum"/>
    <property type="evidence" value="ECO:0007669"/>
    <property type="project" value="TreeGrafter"/>
</dbReference>
<evidence type="ECO:0000256" key="2">
    <source>
        <dbReference type="ARBA" id="ARBA00022832"/>
    </source>
</evidence>
<dbReference type="EC" id="6.2.1.3" evidence="3"/>
<reference evidence="6 7" key="1">
    <citation type="submission" date="2019-07" db="EMBL/GenBank/DDBJ databases">
        <title>Annotation for the trematode Paragonimus westermani.</title>
        <authorList>
            <person name="Choi Y.-J."/>
        </authorList>
    </citation>
    <scope>NUCLEOTIDE SEQUENCE [LARGE SCALE GENOMIC DNA]</scope>
    <source>
        <strain evidence="6">180907_Pwestermani</strain>
    </source>
</reference>
<dbReference type="Gene3D" id="3.40.50.12780">
    <property type="entry name" value="N-terminal domain of ligase-like"/>
    <property type="match status" value="1"/>
</dbReference>
<dbReference type="AlphaFoldDB" id="A0A8T0D6K9"/>
<organism evidence="6 7">
    <name type="scientific">Paragonimus westermani</name>
    <dbReference type="NCBI Taxonomy" id="34504"/>
    <lineage>
        <taxon>Eukaryota</taxon>
        <taxon>Metazoa</taxon>
        <taxon>Spiralia</taxon>
        <taxon>Lophotrochozoa</taxon>
        <taxon>Platyhelminthes</taxon>
        <taxon>Trematoda</taxon>
        <taxon>Digenea</taxon>
        <taxon>Plagiorchiida</taxon>
        <taxon>Troglotremata</taxon>
        <taxon>Troglotrematidae</taxon>
        <taxon>Paragonimus</taxon>
    </lineage>
</organism>
<evidence type="ECO:0000313" key="6">
    <source>
        <dbReference type="EMBL" id="KAF8563470.1"/>
    </source>
</evidence>
<protein>
    <recommendedName>
        <fullName evidence="3">long-chain-fatty-acid--CoA ligase</fullName>
        <ecNumber evidence="3">6.2.1.3</ecNumber>
    </recommendedName>
</protein>
<evidence type="ECO:0000256" key="3">
    <source>
        <dbReference type="ARBA" id="ARBA00026121"/>
    </source>
</evidence>
<keyword evidence="4" id="KW-0472">Membrane</keyword>
<accession>A0A8T0D6K9</accession>
<dbReference type="GO" id="GO:0004467">
    <property type="term" value="F:long-chain fatty acid-CoA ligase activity"/>
    <property type="evidence" value="ECO:0007669"/>
    <property type="project" value="UniProtKB-EC"/>
</dbReference>
<keyword evidence="4" id="KW-0812">Transmembrane</keyword>
<dbReference type="GO" id="GO:0016020">
    <property type="term" value="C:membrane"/>
    <property type="evidence" value="ECO:0007669"/>
    <property type="project" value="TreeGrafter"/>
</dbReference>
<name>A0A8T0D6K9_9TREM</name>
<keyword evidence="1" id="KW-0436">Ligase</keyword>
<dbReference type="OrthoDB" id="1700726at2759"/>
<keyword evidence="7" id="KW-1185">Reference proteome</keyword>
<keyword evidence="2" id="KW-0443">Lipid metabolism</keyword>
<dbReference type="Proteomes" id="UP000699462">
    <property type="component" value="Unassembled WGS sequence"/>
</dbReference>
<dbReference type="InterPro" id="IPR020845">
    <property type="entry name" value="AMP-binding_CS"/>
</dbReference>
<evidence type="ECO:0000259" key="5">
    <source>
        <dbReference type="Pfam" id="PF00501"/>
    </source>
</evidence>